<dbReference type="InParanoid" id="A0A3B3HZ60"/>
<name>A0A3B3HZ60_ORYLA</name>
<dbReference type="STRING" id="8090.ENSORLP00000036753"/>
<dbReference type="InterPro" id="IPR013212">
    <property type="entry name" value="Mad3/Bub1_I"/>
</dbReference>
<accession>A0A3B3HZ60</accession>
<feature type="compositionally biased region" description="Basic and acidic residues" evidence="1">
    <location>
        <begin position="424"/>
        <end position="433"/>
    </location>
</feature>
<evidence type="ECO:0000259" key="2">
    <source>
        <dbReference type="PROSITE" id="PS51489"/>
    </source>
</evidence>
<feature type="region of interest" description="Disordered" evidence="1">
    <location>
        <begin position="396"/>
        <end position="433"/>
    </location>
</feature>
<organism evidence="3 4">
    <name type="scientific">Oryzias latipes</name>
    <name type="common">Japanese rice fish</name>
    <name type="synonym">Japanese killifish</name>
    <dbReference type="NCBI Taxonomy" id="8090"/>
    <lineage>
        <taxon>Eukaryota</taxon>
        <taxon>Metazoa</taxon>
        <taxon>Chordata</taxon>
        <taxon>Craniata</taxon>
        <taxon>Vertebrata</taxon>
        <taxon>Euteleostomi</taxon>
        <taxon>Actinopterygii</taxon>
        <taxon>Neopterygii</taxon>
        <taxon>Teleostei</taxon>
        <taxon>Neoteleostei</taxon>
        <taxon>Acanthomorphata</taxon>
        <taxon>Ovalentaria</taxon>
        <taxon>Atherinomorphae</taxon>
        <taxon>Beloniformes</taxon>
        <taxon>Adrianichthyidae</taxon>
        <taxon>Oryziinae</taxon>
        <taxon>Oryzias</taxon>
    </lineage>
</organism>
<gene>
    <name evidence="3" type="primary">bub1bb</name>
</gene>
<feature type="domain" description="BUB1 N-terminal" evidence="2">
    <location>
        <begin position="182"/>
        <end position="341"/>
    </location>
</feature>
<feature type="compositionally biased region" description="Polar residues" evidence="1">
    <location>
        <begin position="398"/>
        <end position="410"/>
    </location>
</feature>
<evidence type="ECO:0000256" key="1">
    <source>
        <dbReference type="SAM" id="MobiDB-lite"/>
    </source>
</evidence>
<keyword evidence="4" id="KW-1185">Reference proteome</keyword>
<dbReference type="Proteomes" id="UP000001038">
    <property type="component" value="Chromosome 22"/>
</dbReference>
<dbReference type="GeneTree" id="ENSGT00940000158912"/>
<dbReference type="GO" id="GO:0007094">
    <property type="term" value="P:mitotic spindle assembly checkpoint signaling"/>
    <property type="evidence" value="ECO:0007669"/>
    <property type="project" value="InterPro"/>
</dbReference>
<dbReference type="AlphaFoldDB" id="A0A3B3HZ60"/>
<protein>
    <submittedName>
        <fullName evidence="3">BUB1 mitotic checkpoint serine/threonine kinase Bb</fullName>
    </submittedName>
</protein>
<dbReference type="Gene3D" id="1.25.40.430">
    <property type="match status" value="1"/>
</dbReference>
<dbReference type="SMART" id="SM00777">
    <property type="entry name" value="Mad3_BUB1_I"/>
    <property type="match status" value="1"/>
</dbReference>
<evidence type="ECO:0000313" key="3">
    <source>
        <dbReference type="Ensembl" id="ENSORLP00000036753.1"/>
    </source>
</evidence>
<dbReference type="InterPro" id="IPR015661">
    <property type="entry name" value="Bub1/Mad3"/>
</dbReference>
<reference evidence="3" key="2">
    <citation type="submission" date="2025-08" db="UniProtKB">
        <authorList>
            <consortium name="Ensembl"/>
        </authorList>
    </citation>
    <scope>IDENTIFICATION</scope>
    <source>
        <strain evidence="3">Hd-rR</strain>
    </source>
</reference>
<feature type="region of interest" description="Disordered" evidence="1">
    <location>
        <begin position="329"/>
        <end position="357"/>
    </location>
</feature>
<reference evidence="3 4" key="1">
    <citation type="journal article" date="2007" name="Nature">
        <title>The medaka draft genome and insights into vertebrate genome evolution.</title>
        <authorList>
            <person name="Kasahara M."/>
            <person name="Naruse K."/>
            <person name="Sasaki S."/>
            <person name="Nakatani Y."/>
            <person name="Qu W."/>
            <person name="Ahsan B."/>
            <person name="Yamada T."/>
            <person name="Nagayasu Y."/>
            <person name="Doi K."/>
            <person name="Kasai Y."/>
            <person name="Jindo T."/>
            <person name="Kobayashi D."/>
            <person name="Shimada A."/>
            <person name="Toyoda A."/>
            <person name="Kuroki Y."/>
            <person name="Fujiyama A."/>
            <person name="Sasaki T."/>
            <person name="Shimizu A."/>
            <person name="Asakawa S."/>
            <person name="Shimizu N."/>
            <person name="Hashimoto S."/>
            <person name="Yang J."/>
            <person name="Lee Y."/>
            <person name="Matsushima K."/>
            <person name="Sugano S."/>
            <person name="Sakaizumi M."/>
            <person name="Narita T."/>
            <person name="Ohishi K."/>
            <person name="Haga S."/>
            <person name="Ohta F."/>
            <person name="Nomoto H."/>
            <person name="Nogata K."/>
            <person name="Morishita T."/>
            <person name="Endo T."/>
            <person name="Shin-I T."/>
            <person name="Takeda H."/>
            <person name="Morishita S."/>
            <person name="Kohara Y."/>
        </authorList>
    </citation>
    <scope>NUCLEOTIDE SEQUENCE [LARGE SCALE GENOMIC DNA]</scope>
    <source>
        <strain evidence="3 4">Hd-rR</strain>
    </source>
</reference>
<dbReference type="Bgee" id="ENSORLG00000030038">
    <property type="expression patterns" value="Expressed in gastrula and 12 other cell types or tissues"/>
</dbReference>
<dbReference type="FunFam" id="1.25.40.430:FF:000003">
    <property type="entry name" value="Checkpoint serine/threonine-protein kinase BUB1"/>
    <property type="match status" value="1"/>
</dbReference>
<reference evidence="3" key="3">
    <citation type="submission" date="2025-09" db="UniProtKB">
        <authorList>
            <consortium name="Ensembl"/>
        </authorList>
    </citation>
    <scope>IDENTIFICATION</scope>
    <source>
        <strain evidence="3">Hd-rR</strain>
    </source>
</reference>
<dbReference type="PANTHER" id="PTHR14030:SF25">
    <property type="entry name" value="MITOTIC CHECKPOINT SERINE_THREONINE-PROTEIN KINASE BUB1 BETA"/>
    <property type="match status" value="1"/>
</dbReference>
<dbReference type="PROSITE" id="PS51489">
    <property type="entry name" value="BUB1_N"/>
    <property type="match status" value="1"/>
</dbReference>
<dbReference type="Pfam" id="PF08311">
    <property type="entry name" value="Mad3_BUB1_I"/>
    <property type="match status" value="1"/>
</dbReference>
<dbReference type="Ensembl" id="ENSORLT00000033628.1">
    <property type="protein sequence ID" value="ENSORLP00000036753.1"/>
    <property type="gene ID" value="ENSORLG00000030038.1"/>
</dbReference>
<dbReference type="PANTHER" id="PTHR14030">
    <property type="entry name" value="MITOTIC CHECKPOINT SERINE/THREONINE-PROTEIN KINASE BUB1"/>
    <property type="match status" value="1"/>
</dbReference>
<evidence type="ECO:0000313" key="4">
    <source>
        <dbReference type="Proteomes" id="UP000001038"/>
    </source>
</evidence>
<sequence>MRSNNSDRPFCPFIKYEVITYDTPAIKCEKNFAKLRKNKIKNTENASSCSCIILLNVARTNTGSKPENVICRHLCFSGIFNPPISFLLVFSRDLFKKNSELTVSALHGPRFTCLKTKEACIFALSTFSSISTMAEGGDVEWELSKENIQPLRRGRDISALHQALSQQQDGPTSAINQQRQTFESELRMYDGDDPLGVWDRYIKWTEQTFPQGGKESNLTTLLERAVTRFTEDKRYHNDPRYVDLWVKFAENCPEPLDIYRYMQAQGIGVMQASLYIAWSEEYEKQGNFRKADLVYKEGFTKSAEPHDKLLQFHRALQARVSRQVLMTVHDDSSDDEPQQPERVSLADLKHRGKKKAVAPVNRTGPAIKSISGGLQSRGAPVLGNVSNSRVVIFDENKNQSADSSEFTGSSELERDPWSALPTSRAKENEQKPERWCDVKVRQKTKFGHAVMAPPPPKPNFQPFVEESTQPPVMTPCKINPAVNTVLSARKPSKEETPLKRLQDHQQLQKEAEVGKVQEQSMYCKELLLRGATEFCFEELRAERYFMKIFQHSQSAKQETDQASA</sequence>
<proteinExistence type="predicted"/>